<feature type="transmembrane region" description="Helical" evidence="1">
    <location>
        <begin position="397"/>
        <end position="416"/>
    </location>
</feature>
<gene>
    <name evidence="2" type="ORF">EDD28_1043</name>
</gene>
<evidence type="ECO:0000256" key="1">
    <source>
        <dbReference type="SAM" id="Phobius"/>
    </source>
</evidence>
<organism evidence="2 3">
    <name type="scientific">Salana multivorans</name>
    <dbReference type="NCBI Taxonomy" id="120377"/>
    <lineage>
        <taxon>Bacteria</taxon>
        <taxon>Bacillati</taxon>
        <taxon>Actinomycetota</taxon>
        <taxon>Actinomycetes</taxon>
        <taxon>Micrococcales</taxon>
        <taxon>Beutenbergiaceae</taxon>
        <taxon>Salana</taxon>
    </lineage>
</organism>
<name>A0A3N2DA08_9MICO</name>
<feature type="transmembrane region" description="Helical" evidence="1">
    <location>
        <begin position="583"/>
        <end position="604"/>
    </location>
</feature>
<feature type="transmembrane region" description="Helical" evidence="1">
    <location>
        <begin position="555"/>
        <end position="576"/>
    </location>
</feature>
<sequence length="811" mass="82218">MLALVLAAALLLGTVVGAIAVLGAPARADESSDSAGDGSPTGARPLVLLGTSGLQWEDLDPELTPVLWAAAQDGAIGSLVVRNQRTTTCPAEGWLAVSSGSRSVDLPADERVTEIGGQRCRQLVEPDPATADGVGSPVPGWADYATAAGDSSYAARIGLLGDEIAADGLRASAVGPGAAIALATADGAVAGRAIPRPADPADLEDLVAELVASQDVVVVDLGSVQDWVAPRLEDGSVDPSVVAPDPDEHRAAQVAAIESAAAAALAGVAAALDADPAGAGRTLTADPLVVVASLGDSGRTPALQVLLARSAGTSTLPGTLTTSSTRQHGYVLSTDLLPWFLDTLGLEVRAASGAVLVGAPPRVVVGDATPEAGDARIAGLVDDNTHAQAQRPILAPFYLLLVIANVVLYALVALGLTRPATTRLGALLGRWLHVDGGDEPLSIIRPRILRGVRTVSVALASVPVATLLTNLLPWWRFSPPALGLALYSAVFVALITALALAGPWRDGILAPLGIVSGLTALVIGLDVVTGATLQLSAVMGVPVLVAGRFYGFNNTAFALFTTACILLVVAVTNPLVRAGRRRLAALVVAAVGLVATVLDGAPSIGADFGGPPAIVPAFALLTLMALGVRLTWRRVATVLLAGAVAVGGFAFLDYLRPPASRSHLGRFVETLLDGGAWDVVLRKLEANLRILANNRPLTILALAGVLLVVFVLARPVSKALTEPGGGRFGWLSGGAPISQMGDVTPMLRPGLVALAVAMGIGFAVNDSGIAIPAYGVALAVPLLLAACASWMLTRTEVMVVAPPAAPATPTG</sequence>
<accession>A0A3N2DA08</accession>
<keyword evidence="1" id="KW-1133">Transmembrane helix</keyword>
<keyword evidence="3" id="KW-1185">Reference proteome</keyword>
<dbReference type="EMBL" id="RKHQ01000001">
    <property type="protein sequence ID" value="ROR96458.1"/>
    <property type="molecule type" value="Genomic_DNA"/>
</dbReference>
<feature type="transmembrane region" description="Helical" evidence="1">
    <location>
        <begin position="610"/>
        <end position="628"/>
    </location>
</feature>
<feature type="transmembrane region" description="Helical" evidence="1">
    <location>
        <begin position="508"/>
        <end position="535"/>
    </location>
</feature>
<comment type="caution">
    <text evidence="2">The sequence shown here is derived from an EMBL/GenBank/DDBJ whole genome shotgun (WGS) entry which is preliminary data.</text>
</comment>
<keyword evidence="1" id="KW-0472">Membrane</keyword>
<protein>
    <submittedName>
        <fullName evidence="2">Uncharacterized protein</fullName>
    </submittedName>
</protein>
<evidence type="ECO:0000313" key="3">
    <source>
        <dbReference type="Proteomes" id="UP000275356"/>
    </source>
</evidence>
<proteinExistence type="predicted"/>
<keyword evidence="1" id="KW-0812">Transmembrane</keyword>
<evidence type="ECO:0000313" key="2">
    <source>
        <dbReference type="EMBL" id="ROR96458.1"/>
    </source>
</evidence>
<dbReference type="Proteomes" id="UP000275356">
    <property type="component" value="Unassembled WGS sequence"/>
</dbReference>
<feature type="transmembrane region" description="Helical" evidence="1">
    <location>
        <begin position="697"/>
        <end position="713"/>
    </location>
</feature>
<feature type="transmembrane region" description="Helical" evidence="1">
    <location>
        <begin position="635"/>
        <end position="655"/>
    </location>
</feature>
<feature type="transmembrane region" description="Helical" evidence="1">
    <location>
        <begin position="455"/>
        <end position="475"/>
    </location>
</feature>
<feature type="transmembrane region" description="Helical" evidence="1">
    <location>
        <begin position="481"/>
        <end position="501"/>
    </location>
</feature>
<feature type="transmembrane region" description="Helical" evidence="1">
    <location>
        <begin position="746"/>
        <end position="765"/>
    </location>
</feature>
<reference evidence="2 3" key="1">
    <citation type="submission" date="2018-11" db="EMBL/GenBank/DDBJ databases">
        <title>Sequencing the genomes of 1000 actinobacteria strains.</title>
        <authorList>
            <person name="Klenk H.-P."/>
        </authorList>
    </citation>
    <scope>NUCLEOTIDE SEQUENCE [LARGE SCALE GENOMIC DNA]</scope>
    <source>
        <strain evidence="2 3">DSM 13521</strain>
    </source>
</reference>
<feature type="transmembrane region" description="Helical" evidence="1">
    <location>
        <begin position="771"/>
        <end position="792"/>
    </location>
</feature>
<dbReference type="AlphaFoldDB" id="A0A3N2DA08"/>